<evidence type="ECO:0000313" key="4">
    <source>
        <dbReference type="Proteomes" id="UP001356095"/>
    </source>
</evidence>
<organism evidence="3 4">
    <name type="scientific">Nocardiopsis codii</name>
    <dbReference type="NCBI Taxonomy" id="3065942"/>
    <lineage>
        <taxon>Bacteria</taxon>
        <taxon>Bacillati</taxon>
        <taxon>Actinomycetota</taxon>
        <taxon>Actinomycetes</taxon>
        <taxon>Streptosporangiales</taxon>
        <taxon>Nocardiopsidaceae</taxon>
        <taxon>Nocardiopsis</taxon>
    </lineage>
</organism>
<protein>
    <submittedName>
        <fullName evidence="3">Trp biosynthesis-associated membrane protein</fullName>
    </submittedName>
</protein>
<feature type="compositionally biased region" description="Low complexity" evidence="1">
    <location>
        <begin position="177"/>
        <end position="187"/>
    </location>
</feature>
<accession>A0ABU7K9C1</accession>
<dbReference type="RefSeq" id="WP_330092272.1">
    <property type="nucleotide sequence ID" value="NZ_JAUZMY010000013.1"/>
</dbReference>
<dbReference type="EMBL" id="JAUZMY010000013">
    <property type="protein sequence ID" value="MEE2038489.1"/>
    <property type="molecule type" value="Genomic_DNA"/>
</dbReference>
<sequence length="235" mass="23124">MSSSTFSPRVRREYGLTMLGLAAAAGLLLAAAGQQWATGQLTAPGPVPPVPVALTGADLTGAPSGIGWAGLAGIAGLYATRGWARRLVGALVAAGGVLALSAVWGATRPGALLEAVTENATDAGGAAQVAAAPHLAALGPAMAAGGAVLLVLAGLLAMVRSPAWPGMGTRYDRDAAPRATRAETPADLWKSLDAGDDPTLDAPGDDGRSVNPADPGDATAPASLAARPAESKENL</sequence>
<name>A0ABU7K9C1_9ACTN</name>
<evidence type="ECO:0000313" key="3">
    <source>
        <dbReference type="EMBL" id="MEE2038489.1"/>
    </source>
</evidence>
<comment type="caution">
    <text evidence="3">The sequence shown here is derived from an EMBL/GenBank/DDBJ whole genome shotgun (WGS) entry which is preliminary data.</text>
</comment>
<dbReference type="Pfam" id="PF09534">
    <property type="entry name" value="Trp_oprn_chp"/>
    <property type="match status" value="1"/>
</dbReference>
<evidence type="ECO:0000256" key="2">
    <source>
        <dbReference type="SAM" id="Phobius"/>
    </source>
</evidence>
<keyword evidence="2" id="KW-0812">Transmembrane</keyword>
<feature type="compositionally biased region" description="Low complexity" evidence="1">
    <location>
        <begin position="218"/>
        <end position="228"/>
    </location>
</feature>
<feature type="region of interest" description="Disordered" evidence="1">
    <location>
        <begin position="167"/>
        <end position="235"/>
    </location>
</feature>
<feature type="transmembrane region" description="Helical" evidence="2">
    <location>
        <begin position="87"/>
        <end position="106"/>
    </location>
</feature>
<feature type="transmembrane region" description="Helical" evidence="2">
    <location>
        <begin position="141"/>
        <end position="159"/>
    </location>
</feature>
<evidence type="ECO:0000256" key="1">
    <source>
        <dbReference type="SAM" id="MobiDB-lite"/>
    </source>
</evidence>
<reference evidence="3 4" key="1">
    <citation type="submission" date="2023-08" db="EMBL/GenBank/DDBJ databases">
        <authorList>
            <person name="Girao M."/>
            <person name="Carvalho M.F."/>
        </authorList>
    </citation>
    <scope>NUCLEOTIDE SEQUENCE [LARGE SCALE GENOMIC DNA]</scope>
    <source>
        <strain evidence="3 4">CT-R113</strain>
    </source>
</reference>
<dbReference type="InterPro" id="IPR019051">
    <property type="entry name" value="Trp_biosyn_TM_oprn/chp"/>
</dbReference>
<keyword evidence="2" id="KW-1133">Transmembrane helix</keyword>
<feature type="transmembrane region" description="Helical" evidence="2">
    <location>
        <begin position="61"/>
        <end position="80"/>
    </location>
</feature>
<keyword evidence="4" id="KW-1185">Reference proteome</keyword>
<proteinExistence type="predicted"/>
<gene>
    <name evidence="3" type="ORF">Q8791_14795</name>
</gene>
<keyword evidence="2" id="KW-0472">Membrane</keyword>
<dbReference type="Proteomes" id="UP001356095">
    <property type="component" value="Unassembled WGS sequence"/>
</dbReference>